<dbReference type="AlphaFoldDB" id="A0AAN8PZW9"/>
<dbReference type="InterPro" id="IPR006439">
    <property type="entry name" value="HAD-SF_hydro_IA"/>
</dbReference>
<dbReference type="InterPro" id="IPR036412">
    <property type="entry name" value="HAD-like_sf"/>
</dbReference>
<dbReference type="PANTHER" id="PTHR46191">
    <property type="match status" value="1"/>
</dbReference>
<protein>
    <recommendedName>
        <fullName evidence="3">Rhythmically expressed gene 2 protein</fullName>
    </recommendedName>
</protein>
<name>A0AAN8PZW9_POLSC</name>
<evidence type="ECO:0000313" key="2">
    <source>
        <dbReference type="Proteomes" id="UP001372834"/>
    </source>
</evidence>
<dbReference type="Gene3D" id="3.40.50.1000">
    <property type="entry name" value="HAD superfamily/HAD-like"/>
    <property type="match status" value="1"/>
</dbReference>
<evidence type="ECO:0008006" key="3">
    <source>
        <dbReference type="Google" id="ProtNLM"/>
    </source>
</evidence>
<dbReference type="PRINTS" id="PR00413">
    <property type="entry name" value="HADHALOGNASE"/>
</dbReference>
<dbReference type="NCBIfam" id="TIGR01549">
    <property type="entry name" value="HAD-SF-IA-v1"/>
    <property type="match status" value="1"/>
</dbReference>
<proteinExistence type="predicted"/>
<dbReference type="NCBIfam" id="TIGR02252">
    <property type="entry name" value="DREG-2"/>
    <property type="match status" value="1"/>
</dbReference>
<dbReference type="InterPro" id="IPR011949">
    <property type="entry name" value="HAD-SF_hydro_IA_REG-2-like"/>
</dbReference>
<dbReference type="PANTHER" id="PTHR46191:SF2">
    <property type="entry name" value="HALOACID DEHALOGENASE-LIKE HYDROLASE DOMAIN-CONTAINING PROTEIN 3"/>
    <property type="match status" value="1"/>
</dbReference>
<sequence>MVPLKLVTFDVTKTLLFFRIPVVEKYVSMAANHDVLVDITSVKKNFHNAWTSLSREHPNFGRDTGLGWENWWAKMVERTFGDVSISEQKIRLIAEDLLKFHSTAEAFKVRPHTKELLDFLRGRDVRLGVVSNYDTRLNTILENVNLRKNFDFVLGSYEFGKMKPDASIFREALKLGKCSTGDEAVHVGDDVELDYHGARRAGMRAILMLNNEENVDTSGVNHENIFRDFTSLKHYFERNM</sequence>
<dbReference type="SFLD" id="SFLDG01129">
    <property type="entry name" value="C1.5:_HAD__Beta-PGM__Phosphata"/>
    <property type="match status" value="1"/>
</dbReference>
<dbReference type="InterPro" id="IPR044924">
    <property type="entry name" value="HAD-SF_hydro_IA_REG-2-like_cap"/>
</dbReference>
<gene>
    <name evidence="1" type="ORF">RUM43_002725</name>
</gene>
<organism evidence="1 2">
    <name type="scientific">Polyplax serrata</name>
    <name type="common">Common mouse louse</name>
    <dbReference type="NCBI Taxonomy" id="468196"/>
    <lineage>
        <taxon>Eukaryota</taxon>
        <taxon>Metazoa</taxon>
        <taxon>Ecdysozoa</taxon>
        <taxon>Arthropoda</taxon>
        <taxon>Hexapoda</taxon>
        <taxon>Insecta</taxon>
        <taxon>Pterygota</taxon>
        <taxon>Neoptera</taxon>
        <taxon>Paraneoptera</taxon>
        <taxon>Psocodea</taxon>
        <taxon>Troctomorpha</taxon>
        <taxon>Phthiraptera</taxon>
        <taxon>Anoplura</taxon>
        <taxon>Polyplacidae</taxon>
        <taxon>Polyplax</taxon>
    </lineage>
</organism>
<dbReference type="GO" id="GO:0005634">
    <property type="term" value="C:nucleus"/>
    <property type="evidence" value="ECO:0007669"/>
    <property type="project" value="TreeGrafter"/>
</dbReference>
<dbReference type="InterPro" id="IPR051828">
    <property type="entry name" value="HAD-like_hydrolase_domain"/>
</dbReference>
<dbReference type="SFLD" id="SFLDS00003">
    <property type="entry name" value="Haloacid_Dehalogenase"/>
    <property type="match status" value="1"/>
</dbReference>
<reference evidence="1 2" key="1">
    <citation type="submission" date="2023-10" db="EMBL/GenBank/DDBJ databases">
        <title>Genomes of two closely related lineages of the louse Polyplax serrata with different host specificities.</title>
        <authorList>
            <person name="Martinu J."/>
            <person name="Tarabai H."/>
            <person name="Stefka J."/>
            <person name="Hypsa V."/>
        </authorList>
    </citation>
    <scope>NUCLEOTIDE SEQUENCE [LARGE SCALE GENOMIC DNA]</scope>
    <source>
        <strain evidence="1">HR10_N</strain>
    </source>
</reference>
<comment type="caution">
    <text evidence="1">The sequence shown here is derived from an EMBL/GenBank/DDBJ whole genome shotgun (WGS) entry which is preliminary data.</text>
</comment>
<dbReference type="SUPFAM" id="SSF56784">
    <property type="entry name" value="HAD-like"/>
    <property type="match status" value="1"/>
</dbReference>
<dbReference type="EMBL" id="JAWJWE010000036">
    <property type="protein sequence ID" value="KAK6628908.1"/>
    <property type="molecule type" value="Genomic_DNA"/>
</dbReference>
<dbReference type="Proteomes" id="UP001372834">
    <property type="component" value="Unassembled WGS sequence"/>
</dbReference>
<accession>A0AAN8PZW9</accession>
<evidence type="ECO:0000313" key="1">
    <source>
        <dbReference type="EMBL" id="KAK6628908.1"/>
    </source>
</evidence>
<dbReference type="Gene3D" id="1.10.150.720">
    <property type="entry name" value="Haloacid dehalogenase-like hydrolase"/>
    <property type="match status" value="1"/>
</dbReference>
<dbReference type="InterPro" id="IPR023214">
    <property type="entry name" value="HAD_sf"/>
</dbReference>
<dbReference type="Pfam" id="PF00702">
    <property type="entry name" value="Hydrolase"/>
    <property type="match status" value="1"/>
</dbReference>